<organism evidence="2 3">
    <name type="scientific">Solanum verrucosum</name>
    <dbReference type="NCBI Taxonomy" id="315347"/>
    <lineage>
        <taxon>Eukaryota</taxon>
        <taxon>Viridiplantae</taxon>
        <taxon>Streptophyta</taxon>
        <taxon>Embryophyta</taxon>
        <taxon>Tracheophyta</taxon>
        <taxon>Spermatophyta</taxon>
        <taxon>Magnoliopsida</taxon>
        <taxon>eudicotyledons</taxon>
        <taxon>Gunneridae</taxon>
        <taxon>Pentapetalae</taxon>
        <taxon>asterids</taxon>
        <taxon>lamiids</taxon>
        <taxon>Solanales</taxon>
        <taxon>Solanaceae</taxon>
        <taxon>Solanoideae</taxon>
        <taxon>Solaneae</taxon>
        <taxon>Solanum</taxon>
    </lineage>
</organism>
<gene>
    <name evidence="2" type="ORF">MTR67_033212</name>
</gene>
<dbReference type="Proteomes" id="UP001234989">
    <property type="component" value="Chromosome 7"/>
</dbReference>
<name>A0AAF0ZHV2_SOLVR</name>
<evidence type="ECO:0000313" key="2">
    <source>
        <dbReference type="EMBL" id="WMV39827.1"/>
    </source>
</evidence>
<keyword evidence="3" id="KW-1185">Reference proteome</keyword>
<dbReference type="GO" id="GO:0005634">
    <property type="term" value="C:nucleus"/>
    <property type="evidence" value="ECO:0007669"/>
    <property type="project" value="TreeGrafter"/>
</dbReference>
<feature type="compositionally biased region" description="Polar residues" evidence="1">
    <location>
        <begin position="101"/>
        <end position="113"/>
    </location>
</feature>
<accession>A0AAF0ZHV2</accession>
<dbReference type="PANTHER" id="PTHR31662:SF80">
    <property type="match status" value="1"/>
</dbReference>
<feature type="compositionally biased region" description="Basic and acidic residues" evidence="1">
    <location>
        <begin position="57"/>
        <end position="69"/>
    </location>
</feature>
<dbReference type="InterPro" id="IPR007592">
    <property type="entry name" value="GEBP"/>
</dbReference>
<protein>
    <submittedName>
        <fullName evidence="2">Uncharacterized protein</fullName>
    </submittedName>
</protein>
<dbReference type="GO" id="GO:0006355">
    <property type="term" value="P:regulation of DNA-templated transcription"/>
    <property type="evidence" value="ECO:0007669"/>
    <property type="project" value="InterPro"/>
</dbReference>
<sequence>MSEMLPSEEMMNEKQENQESEIDAVLSPISSPPHEDHHPPHFNNDLQNEESTISAGKTEDQKATGKGKLQESELKYIFSKVEEKGKRPMSESYELKPINKPTFSNLEQGGTSENESKKEDEYDYDLDLAILKSIYHYFFNYGELVTKILALEHQFFSIMEITAGHYPDIIHPVFREIFYLSMGLWGYPRDYYPVDNVDGITRNKERENEESFNQFLDEENRKQEKLQAVKKGKRPMNWNFQNVEEDYDYDQDLAILKSMYQYCFNHGGKIPYPISRELINYIEALVPNLKVRGQELETKIVMLENNFLAVMTMAAGFDPDKIHPVYREFFYLSMGLWG</sequence>
<feature type="region of interest" description="Disordered" evidence="1">
    <location>
        <begin position="88"/>
        <end position="119"/>
    </location>
</feature>
<reference evidence="2" key="1">
    <citation type="submission" date="2023-08" db="EMBL/GenBank/DDBJ databases">
        <title>A de novo genome assembly of Solanum verrucosum Schlechtendal, a Mexican diploid species geographically isolated from the other diploid A-genome species in potato relatives.</title>
        <authorList>
            <person name="Hosaka K."/>
        </authorList>
    </citation>
    <scope>NUCLEOTIDE SEQUENCE</scope>
    <source>
        <tissue evidence="2">Young leaves</tissue>
    </source>
</reference>
<evidence type="ECO:0000256" key="1">
    <source>
        <dbReference type="SAM" id="MobiDB-lite"/>
    </source>
</evidence>
<proteinExistence type="predicted"/>
<dbReference type="AlphaFoldDB" id="A0AAF0ZHV2"/>
<dbReference type="PANTHER" id="PTHR31662">
    <property type="entry name" value="BNAANNG10740D PROTEIN-RELATED"/>
    <property type="match status" value="1"/>
</dbReference>
<dbReference type="EMBL" id="CP133618">
    <property type="protein sequence ID" value="WMV39827.1"/>
    <property type="molecule type" value="Genomic_DNA"/>
</dbReference>
<feature type="compositionally biased region" description="Polar residues" evidence="1">
    <location>
        <begin position="44"/>
        <end position="55"/>
    </location>
</feature>
<feature type="region of interest" description="Disordered" evidence="1">
    <location>
        <begin position="1"/>
        <end position="69"/>
    </location>
</feature>
<evidence type="ECO:0000313" key="3">
    <source>
        <dbReference type="Proteomes" id="UP001234989"/>
    </source>
</evidence>